<feature type="compositionally biased region" description="Basic residues" evidence="5">
    <location>
        <begin position="1"/>
        <end position="17"/>
    </location>
</feature>
<dbReference type="SMART" id="SM00360">
    <property type="entry name" value="RRM"/>
    <property type="match status" value="1"/>
</dbReference>
<dbReference type="GO" id="GO:0003727">
    <property type="term" value="F:single-stranded RNA binding"/>
    <property type="evidence" value="ECO:0007669"/>
    <property type="project" value="TreeGrafter"/>
</dbReference>
<name>L7FNE9_ENTIV</name>
<proteinExistence type="predicted"/>
<dbReference type="GeneID" id="14890950"/>
<dbReference type="PANTHER" id="PTHR13798:SF11">
    <property type="entry name" value="RNA-BINDING PROTEIN 7-RELATED"/>
    <property type="match status" value="1"/>
</dbReference>
<accession>L7FNE9</accession>
<keyword evidence="8" id="KW-1185">Reference proteome</keyword>
<sequence length="238" mass="26982">MGRRTKGNNKKSSKKVVPKQTHNEEDTVGSKVPPSVMPKESITKEGVIAPSKKEKKTILVCVSNLDKNVTKEQLEQLFMTVGKVLKVSIPTNKKGKPKSCALINLDSDEAVNRAVNSLNKTKLNDQEITVEKKTIDEMNISNLSMKMGLTKSLTFLKPSEELDNLNARIENLKKRTARMSDMTDKQRRRNYKIERKAILKIKKAAVRECKRQEEEAQSVATEVKTDKEKDEKKIEQTD</sequence>
<dbReference type="Proteomes" id="UP000014680">
    <property type="component" value="Unassembled WGS sequence"/>
</dbReference>
<evidence type="ECO:0000256" key="2">
    <source>
        <dbReference type="ARBA" id="ARBA00022884"/>
    </source>
</evidence>
<dbReference type="RefSeq" id="XP_004258739.1">
    <property type="nucleotide sequence ID" value="XM_004258691.1"/>
</dbReference>
<gene>
    <name evidence="7" type="ORF">EIN_364370</name>
</gene>
<dbReference type="KEGG" id="eiv:EIN_364370"/>
<feature type="region of interest" description="Disordered" evidence="5">
    <location>
        <begin position="210"/>
        <end position="238"/>
    </location>
</feature>
<dbReference type="EMBL" id="KB206401">
    <property type="protein sequence ID" value="ELP91968.1"/>
    <property type="molecule type" value="Genomic_DNA"/>
</dbReference>
<keyword evidence="3" id="KW-0539">Nucleus</keyword>
<feature type="region of interest" description="Disordered" evidence="5">
    <location>
        <begin position="1"/>
        <end position="48"/>
    </location>
</feature>
<dbReference type="AlphaFoldDB" id="L7FNE9"/>
<reference evidence="7 8" key="1">
    <citation type="submission" date="2012-10" db="EMBL/GenBank/DDBJ databases">
        <authorList>
            <person name="Zafar N."/>
            <person name="Inman J."/>
            <person name="Hall N."/>
            <person name="Lorenzi H."/>
            <person name="Caler E."/>
        </authorList>
    </citation>
    <scope>NUCLEOTIDE SEQUENCE [LARGE SCALE GENOMIC DNA]</scope>
    <source>
        <strain evidence="7 8">IP1</strain>
    </source>
</reference>
<dbReference type="InterPro" id="IPR035979">
    <property type="entry name" value="RBD_domain_sf"/>
</dbReference>
<evidence type="ECO:0000259" key="6">
    <source>
        <dbReference type="PROSITE" id="PS50102"/>
    </source>
</evidence>
<dbReference type="VEuPathDB" id="AmoebaDB:EIN_364370"/>
<comment type="subcellular location">
    <subcellularLocation>
        <location evidence="1">Nucleus</location>
        <location evidence="1">Nucleoplasm</location>
    </subcellularLocation>
</comment>
<evidence type="ECO:0000256" key="1">
    <source>
        <dbReference type="ARBA" id="ARBA00004642"/>
    </source>
</evidence>
<evidence type="ECO:0000256" key="3">
    <source>
        <dbReference type="ARBA" id="ARBA00023242"/>
    </source>
</evidence>
<keyword evidence="2 4" id="KW-0694">RNA-binding</keyword>
<dbReference type="Pfam" id="PF00076">
    <property type="entry name" value="RRM_1"/>
    <property type="match status" value="1"/>
</dbReference>
<dbReference type="InterPro" id="IPR000504">
    <property type="entry name" value="RRM_dom"/>
</dbReference>
<evidence type="ECO:0000313" key="7">
    <source>
        <dbReference type="EMBL" id="ELP91968.1"/>
    </source>
</evidence>
<protein>
    <recommendedName>
        <fullName evidence="6">RRM domain-containing protein</fullName>
    </recommendedName>
</protein>
<dbReference type="InterPro" id="IPR052285">
    <property type="entry name" value="NEXT_complex_subunit"/>
</dbReference>
<evidence type="ECO:0000256" key="4">
    <source>
        <dbReference type="PROSITE-ProRule" id="PRU00176"/>
    </source>
</evidence>
<dbReference type="GO" id="GO:0005654">
    <property type="term" value="C:nucleoplasm"/>
    <property type="evidence" value="ECO:0007669"/>
    <property type="project" value="UniProtKB-SubCell"/>
</dbReference>
<feature type="compositionally biased region" description="Basic and acidic residues" evidence="5">
    <location>
        <begin position="223"/>
        <end position="238"/>
    </location>
</feature>
<organism evidence="7 8">
    <name type="scientific">Entamoeba invadens IP1</name>
    <dbReference type="NCBI Taxonomy" id="370355"/>
    <lineage>
        <taxon>Eukaryota</taxon>
        <taxon>Amoebozoa</taxon>
        <taxon>Evosea</taxon>
        <taxon>Archamoebae</taxon>
        <taxon>Mastigamoebida</taxon>
        <taxon>Entamoebidae</taxon>
        <taxon>Entamoeba</taxon>
    </lineage>
</organism>
<dbReference type="PROSITE" id="PS50102">
    <property type="entry name" value="RRM"/>
    <property type="match status" value="1"/>
</dbReference>
<feature type="domain" description="RRM" evidence="6">
    <location>
        <begin position="58"/>
        <end position="135"/>
    </location>
</feature>
<dbReference type="GO" id="GO:0000381">
    <property type="term" value="P:regulation of alternative mRNA splicing, via spliceosome"/>
    <property type="evidence" value="ECO:0007669"/>
    <property type="project" value="TreeGrafter"/>
</dbReference>
<dbReference type="SUPFAM" id="SSF54928">
    <property type="entry name" value="RNA-binding domain, RBD"/>
    <property type="match status" value="1"/>
</dbReference>
<dbReference type="Gene3D" id="3.30.70.330">
    <property type="match status" value="1"/>
</dbReference>
<dbReference type="PANTHER" id="PTHR13798">
    <property type="entry name" value="RNA BINDING MOTIF RBM PROTEIN -RELATED"/>
    <property type="match status" value="1"/>
</dbReference>
<dbReference type="CDD" id="cd00590">
    <property type="entry name" value="RRM_SF"/>
    <property type="match status" value="1"/>
</dbReference>
<evidence type="ECO:0000256" key="5">
    <source>
        <dbReference type="SAM" id="MobiDB-lite"/>
    </source>
</evidence>
<dbReference type="OrthoDB" id="1049195at2759"/>
<evidence type="ECO:0000313" key="8">
    <source>
        <dbReference type="Proteomes" id="UP000014680"/>
    </source>
</evidence>
<dbReference type="InterPro" id="IPR012677">
    <property type="entry name" value="Nucleotide-bd_a/b_plait_sf"/>
</dbReference>